<dbReference type="EMBL" id="JBEFKJ010000016">
    <property type="protein sequence ID" value="KAL2041671.1"/>
    <property type="molecule type" value="Genomic_DNA"/>
</dbReference>
<dbReference type="PIRSF" id="PIRSF000097">
    <property type="entry name" value="AKR"/>
    <property type="match status" value="1"/>
</dbReference>
<protein>
    <recommendedName>
        <fullName evidence="4">NADP-dependent oxidoreductase domain-containing protein</fullName>
    </recommendedName>
</protein>
<dbReference type="Pfam" id="PF00248">
    <property type="entry name" value="Aldo_ket_red"/>
    <property type="match status" value="1"/>
</dbReference>
<dbReference type="InterPro" id="IPR044494">
    <property type="entry name" value="AKR3C2/3"/>
</dbReference>
<organism evidence="5 6">
    <name type="scientific">Stereocaulon virgatum</name>
    <dbReference type="NCBI Taxonomy" id="373712"/>
    <lineage>
        <taxon>Eukaryota</taxon>
        <taxon>Fungi</taxon>
        <taxon>Dikarya</taxon>
        <taxon>Ascomycota</taxon>
        <taxon>Pezizomycotina</taxon>
        <taxon>Lecanoromycetes</taxon>
        <taxon>OSLEUM clade</taxon>
        <taxon>Lecanoromycetidae</taxon>
        <taxon>Lecanorales</taxon>
        <taxon>Lecanorineae</taxon>
        <taxon>Stereocaulaceae</taxon>
        <taxon>Stereocaulon</taxon>
    </lineage>
</organism>
<accession>A0ABR4A9V1</accession>
<dbReference type="Proteomes" id="UP001590950">
    <property type="component" value="Unassembled WGS sequence"/>
</dbReference>
<evidence type="ECO:0000313" key="6">
    <source>
        <dbReference type="Proteomes" id="UP001590950"/>
    </source>
</evidence>
<evidence type="ECO:0000259" key="4">
    <source>
        <dbReference type="Pfam" id="PF00248"/>
    </source>
</evidence>
<keyword evidence="2" id="KW-0521">NADP</keyword>
<dbReference type="PANTHER" id="PTHR43827">
    <property type="entry name" value="2,5-DIKETO-D-GLUCONIC ACID REDUCTASE"/>
    <property type="match status" value="1"/>
</dbReference>
<dbReference type="InterPro" id="IPR020471">
    <property type="entry name" value="AKR"/>
</dbReference>
<evidence type="ECO:0000256" key="3">
    <source>
        <dbReference type="ARBA" id="ARBA00023002"/>
    </source>
</evidence>
<dbReference type="InterPro" id="IPR023210">
    <property type="entry name" value="NADP_OxRdtase_dom"/>
</dbReference>
<keyword evidence="6" id="KW-1185">Reference proteome</keyword>
<feature type="domain" description="NADP-dependent oxidoreductase" evidence="4">
    <location>
        <begin position="74"/>
        <end position="324"/>
    </location>
</feature>
<reference evidence="5 6" key="1">
    <citation type="submission" date="2024-09" db="EMBL/GenBank/DDBJ databases">
        <title>Rethinking Asexuality: The Enigmatic Case of Functional Sexual Genes in Lepraria (Stereocaulaceae).</title>
        <authorList>
            <person name="Doellman M."/>
            <person name="Sun Y."/>
            <person name="Barcenas-Pena A."/>
            <person name="Lumbsch H.T."/>
            <person name="Grewe F."/>
        </authorList>
    </citation>
    <scope>NUCLEOTIDE SEQUENCE [LARGE SCALE GENOMIC DNA]</scope>
    <source>
        <strain evidence="5 6">Mercado 3170</strain>
    </source>
</reference>
<dbReference type="PRINTS" id="PR00069">
    <property type="entry name" value="ALDKETRDTASE"/>
</dbReference>
<dbReference type="PANTHER" id="PTHR43827:SF3">
    <property type="entry name" value="NADP-DEPENDENT OXIDOREDUCTASE DOMAIN-CONTAINING PROTEIN"/>
    <property type="match status" value="1"/>
</dbReference>
<dbReference type="Gene3D" id="3.20.20.100">
    <property type="entry name" value="NADP-dependent oxidoreductase domain"/>
    <property type="match status" value="1"/>
</dbReference>
<gene>
    <name evidence="5" type="ORF">N7G274_005455</name>
</gene>
<dbReference type="InterPro" id="IPR036812">
    <property type="entry name" value="NAD(P)_OxRdtase_dom_sf"/>
</dbReference>
<name>A0ABR4A9V1_9LECA</name>
<comment type="similarity">
    <text evidence="1">Belongs to the aldo/keto reductase family.</text>
</comment>
<evidence type="ECO:0000313" key="5">
    <source>
        <dbReference type="EMBL" id="KAL2041671.1"/>
    </source>
</evidence>
<sequence length="345" mass="37832">MVTKSTSPALGTALRRLSQLTANTESRTNPLGLPIAYLTSTRAISNRPSKMAGIHTPIPELKLNDGTSIPMLGYGTGTAWYKSSEGSIDRKTVEAVKTAIRLGYTHLDNAEVYNTEPEMGVAIKESKVDRSKLFITTKVITNIADIPKAIDASLKKLQLDYVDLYLIHSPFFGKTDADFQKAWAAMEDVRASGKARSIGVSNYLESHLEATLATAKVPPSINQIEFHPYLQHGDLIDYHKSHNIAVAAYGPLTAATKAKPGPCDAMLASLAKKYYVSEGEISLRWCIDQGIVAITTSGKEERLSDYLRAMTFTMTPKEVKDLSEAGLGKHFRGFWQAKFDANDRS</sequence>
<dbReference type="PROSITE" id="PS00062">
    <property type="entry name" value="ALDOKETO_REDUCTASE_2"/>
    <property type="match status" value="1"/>
</dbReference>
<dbReference type="CDD" id="cd19120">
    <property type="entry name" value="AKR_AKR3C2-3"/>
    <property type="match status" value="1"/>
</dbReference>
<evidence type="ECO:0000256" key="1">
    <source>
        <dbReference type="ARBA" id="ARBA00007905"/>
    </source>
</evidence>
<proteinExistence type="inferred from homology"/>
<evidence type="ECO:0000256" key="2">
    <source>
        <dbReference type="ARBA" id="ARBA00022857"/>
    </source>
</evidence>
<dbReference type="InterPro" id="IPR018170">
    <property type="entry name" value="Aldo/ket_reductase_CS"/>
</dbReference>
<dbReference type="SUPFAM" id="SSF51430">
    <property type="entry name" value="NAD(P)-linked oxidoreductase"/>
    <property type="match status" value="1"/>
</dbReference>
<keyword evidence="3" id="KW-0560">Oxidoreductase</keyword>
<comment type="caution">
    <text evidence="5">The sequence shown here is derived from an EMBL/GenBank/DDBJ whole genome shotgun (WGS) entry which is preliminary data.</text>
</comment>